<dbReference type="InterPro" id="IPR013780">
    <property type="entry name" value="Glyco_hydro_b"/>
</dbReference>
<feature type="binding site" evidence="7">
    <location>
        <position position="409"/>
    </location>
    <ligand>
        <name>substrate</name>
    </ligand>
</feature>
<evidence type="ECO:0000256" key="6">
    <source>
        <dbReference type="PIRSR" id="PIRSR005536-1"/>
    </source>
</evidence>
<dbReference type="PIRSF" id="PIRSF005536">
    <property type="entry name" value="Agal"/>
    <property type="match status" value="1"/>
</dbReference>
<dbReference type="InterPro" id="IPR050985">
    <property type="entry name" value="Alpha-glycosidase_related"/>
</dbReference>
<feature type="domain" description="Glycosyl hydrolase family 36 N-terminal" evidence="9">
    <location>
        <begin position="22"/>
        <end position="251"/>
    </location>
</feature>
<feature type="binding site" evidence="7">
    <location>
        <position position="508"/>
    </location>
    <ligand>
        <name>substrate</name>
    </ligand>
</feature>
<dbReference type="CDD" id="cd14791">
    <property type="entry name" value="GH36"/>
    <property type="match status" value="1"/>
</dbReference>
<evidence type="ECO:0000256" key="5">
    <source>
        <dbReference type="PIRNR" id="PIRNR005536"/>
    </source>
</evidence>
<keyword evidence="3 5" id="KW-0378">Hydrolase</keyword>
<dbReference type="HOGENOM" id="CLU_009640_3_1_6"/>
<protein>
    <recommendedName>
        <fullName evidence="2 5">Alpha-galactosidase</fullName>
        <ecNumber evidence="2 5">3.2.1.22</ecNumber>
    </recommendedName>
</protein>
<dbReference type="GO" id="GO:0016052">
    <property type="term" value="P:carbohydrate catabolic process"/>
    <property type="evidence" value="ECO:0007669"/>
    <property type="project" value="InterPro"/>
</dbReference>
<dbReference type="InterPro" id="IPR031704">
    <property type="entry name" value="Glyco_hydro_36_N"/>
</dbReference>
<evidence type="ECO:0000256" key="4">
    <source>
        <dbReference type="ARBA" id="ARBA00023295"/>
    </source>
</evidence>
<organism evidence="10 11">
    <name type="scientific">Gynuella sunshinyii YC6258</name>
    <dbReference type="NCBI Taxonomy" id="1445510"/>
    <lineage>
        <taxon>Bacteria</taxon>
        <taxon>Pseudomonadati</taxon>
        <taxon>Pseudomonadota</taxon>
        <taxon>Gammaproteobacteria</taxon>
        <taxon>Oceanospirillales</taxon>
        <taxon>Saccharospirillaceae</taxon>
        <taxon>Gynuella</taxon>
    </lineage>
</organism>
<dbReference type="KEGG" id="gsn:YC6258_04821"/>
<comment type="similarity">
    <text evidence="5">Belongs to the glycosyl hydrolase.</text>
</comment>
<dbReference type="InterPro" id="IPR002252">
    <property type="entry name" value="Glyco_hydro_36"/>
</dbReference>
<dbReference type="RefSeq" id="WP_044618762.1">
    <property type="nucleotide sequence ID" value="NZ_CP007142.1"/>
</dbReference>
<evidence type="ECO:0000256" key="7">
    <source>
        <dbReference type="PIRSR" id="PIRSR005536-2"/>
    </source>
</evidence>
<dbReference type="InterPro" id="IPR038417">
    <property type="entry name" value="Alpga-gal_N_sf"/>
</dbReference>
<evidence type="ECO:0000256" key="2">
    <source>
        <dbReference type="ARBA" id="ARBA00012755"/>
    </source>
</evidence>
<dbReference type="Gene3D" id="2.70.98.60">
    <property type="entry name" value="alpha-galactosidase from lactobacil brevis"/>
    <property type="match status" value="1"/>
</dbReference>
<dbReference type="OrthoDB" id="9758822at2"/>
<dbReference type="InterPro" id="IPR031705">
    <property type="entry name" value="Glyco_hydro_36_C"/>
</dbReference>
<evidence type="ECO:0000313" key="11">
    <source>
        <dbReference type="Proteomes" id="UP000032266"/>
    </source>
</evidence>
<evidence type="ECO:0000259" key="9">
    <source>
        <dbReference type="Pfam" id="PF16875"/>
    </source>
</evidence>
<feature type="binding site" evidence="7">
    <location>
        <begin position="332"/>
        <end position="333"/>
    </location>
    <ligand>
        <name>substrate</name>
    </ligand>
</feature>
<dbReference type="PATRIC" id="fig|1445510.3.peg.4784"/>
<feature type="active site" description="Proton donor" evidence="6">
    <location>
        <position position="508"/>
    </location>
</feature>
<feature type="active site" description="Nucleophile" evidence="6">
    <location>
        <position position="444"/>
    </location>
</feature>
<dbReference type="AlphaFoldDB" id="A0A0C5VU72"/>
<feature type="binding site" evidence="7">
    <location>
        <position position="486"/>
    </location>
    <ligand>
        <name>substrate</name>
    </ligand>
</feature>
<gene>
    <name evidence="10" type="ORF">YC6258_04821</name>
</gene>
<sequence length="706" mass="79673">MNAWYRLHGTRSSIIIKSCQHGLPEVVYWGKTLKSATDDELAGLTDAVLTAGYLDQFPVLSIVPEPGAGFHGEAGIEGHRQRQHWAPRFQLTAVEASDRELVFCARDEIAQLILTITVTMDTETDVVGFHSSLTNTADSEFLVHRLSNTVSLPGYADELLTFHGHWAREFVTGRQRWPANRVVKENRKGRTSSDAFPGIVAGTPGFTEQSGEVFGLHLAASGNHRLVAEKAVQGGRYIQAGEWLYPGEVALAKDESYSTPWLYGSWSGDGLSQMSLQFHRFLKKRLRLDVVTQPRKVHFNSWEALYFSHEPKALLKLVDQAASMGVERFILDDGWFRGRNDDTAGLGDWYVDERKHPGGLQYLIDAVNEKGMEFGLWFEPEMVNPDSDLYRAHPDWVLKLDGYDQVLGRNQMVLDLSRPEVFDYLYERLDGLLSQYRIDYIKWDMNRDLVQPGSAGVASVHRQVEALYRLLASINDAHPTVEIESCSSGGARIDFEILRYTQRVWASDCIDPVERQRLQQAYSIFFSNEIMGSHVSVEKAHTTGRSTNLMFRLMTSLYGHMGLELALDSLSADDEATVRQMLAYYKDNRTFFHTGDWIRVDTPESYLLCNGVVSTDKRRASFTIAALDRCDYLMPGRLRLAGLDPEKRYSLTAIHDPYAHHGQLRPNRTLMADAGVYRGDALMKIGIQLPVIDVASAIIYDLEAMD</sequence>
<dbReference type="InterPro" id="IPR000111">
    <property type="entry name" value="Glyco_hydro_27/36_CS"/>
</dbReference>
<dbReference type="Pfam" id="PF02065">
    <property type="entry name" value="Melibiase"/>
    <property type="match status" value="1"/>
</dbReference>
<name>A0A0C5VU72_9GAMM</name>
<dbReference type="PRINTS" id="PR00743">
    <property type="entry name" value="GLHYDRLASE36"/>
</dbReference>
<dbReference type="EMBL" id="CP007142">
    <property type="protein sequence ID" value="AJQ96853.1"/>
    <property type="molecule type" value="Genomic_DNA"/>
</dbReference>
<evidence type="ECO:0000313" key="10">
    <source>
        <dbReference type="EMBL" id="AJQ96853.1"/>
    </source>
</evidence>
<evidence type="ECO:0000256" key="1">
    <source>
        <dbReference type="ARBA" id="ARBA00001255"/>
    </source>
</evidence>
<dbReference type="InterPro" id="IPR013785">
    <property type="entry name" value="Aldolase_TIM"/>
</dbReference>
<dbReference type="SUPFAM" id="SSF51445">
    <property type="entry name" value="(Trans)glycosidases"/>
    <property type="match status" value="1"/>
</dbReference>
<dbReference type="Gene3D" id="2.60.40.1180">
    <property type="entry name" value="Golgi alpha-mannosidase II"/>
    <property type="match status" value="1"/>
</dbReference>
<accession>A0A0C5VU72</accession>
<dbReference type="Gene3D" id="3.20.20.70">
    <property type="entry name" value="Aldolase class I"/>
    <property type="match status" value="1"/>
</dbReference>
<dbReference type="PROSITE" id="PS00512">
    <property type="entry name" value="ALPHA_GALACTOSIDASE"/>
    <property type="match status" value="1"/>
</dbReference>
<dbReference type="Proteomes" id="UP000032266">
    <property type="component" value="Chromosome"/>
</dbReference>
<feature type="domain" description="Glycosyl hydrolase family 36 C-terminal" evidence="8">
    <location>
        <begin position="612"/>
        <end position="699"/>
    </location>
</feature>
<dbReference type="GO" id="GO:0004557">
    <property type="term" value="F:alpha-galactosidase activity"/>
    <property type="evidence" value="ECO:0007669"/>
    <property type="project" value="UniProtKB-UniRule"/>
</dbReference>
<dbReference type="STRING" id="1445510.YC6258_04821"/>
<dbReference type="PANTHER" id="PTHR43053:SF3">
    <property type="entry name" value="ALPHA-GALACTOSIDASE C-RELATED"/>
    <property type="match status" value="1"/>
</dbReference>
<dbReference type="FunFam" id="3.20.20.70:FF:000118">
    <property type="entry name" value="Alpha-galactosidase"/>
    <property type="match status" value="1"/>
</dbReference>
<comment type="catalytic activity">
    <reaction evidence="1 5">
        <text>Hydrolysis of terminal, non-reducing alpha-D-galactose residues in alpha-D-galactosides, including galactose oligosaccharides, galactomannans and galactolipids.</text>
        <dbReference type="EC" id="3.2.1.22"/>
    </reaction>
</comment>
<dbReference type="EC" id="3.2.1.22" evidence="2 5"/>
<keyword evidence="11" id="KW-1185">Reference proteome</keyword>
<dbReference type="Pfam" id="PF16874">
    <property type="entry name" value="Glyco_hydro_36C"/>
    <property type="match status" value="1"/>
</dbReference>
<evidence type="ECO:0000259" key="8">
    <source>
        <dbReference type="Pfam" id="PF16874"/>
    </source>
</evidence>
<reference evidence="10 11" key="1">
    <citation type="submission" date="2014-01" db="EMBL/GenBank/DDBJ databases">
        <title>Full genme sequencing of cellulolytic bacterium Gynuella sunshinyii YC6258T gen. nov., sp. nov.</title>
        <authorList>
            <person name="Khan H."/>
            <person name="Chung E.J."/>
            <person name="Chung Y.R."/>
        </authorList>
    </citation>
    <scope>NUCLEOTIDE SEQUENCE [LARGE SCALE GENOMIC DNA]</scope>
    <source>
        <strain evidence="10 11">YC6258</strain>
    </source>
</reference>
<feature type="binding site" evidence="7">
    <location>
        <position position="166"/>
    </location>
    <ligand>
        <name>substrate</name>
    </ligand>
</feature>
<dbReference type="InterPro" id="IPR017853">
    <property type="entry name" value="GH"/>
</dbReference>
<feature type="binding site" evidence="7">
    <location>
        <begin position="442"/>
        <end position="446"/>
    </location>
    <ligand>
        <name>substrate</name>
    </ligand>
</feature>
<proteinExistence type="inferred from homology"/>
<dbReference type="PANTHER" id="PTHR43053">
    <property type="entry name" value="GLYCOSIDASE FAMILY 31"/>
    <property type="match status" value="1"/>
</dbReference>
<dbReference type="Pfam" id="PF16875">
    <property type="entry name" value="Glyco_hydro_36N"/>
    <property type="match status" value="1"/>
</dbReference>
<keyword evidence="4 5" id="KW-0326">Glycosidase</keyword>
<evidence type="ECO:0000256" key="3">
    <source>
        <dbReference type="ARBA" id="ARBA00022801"/>
    </source>
</evidence>